<organism evidence="2 3">
    <name type="scientific">Methylobacterium phyllostachyos</name>
    <dbReference type="NCBI Taxonomy" id="582672"/>
    <lineage>
        <taxon>Bacteria</taxon>
        <taxon>Pseudomonadati</taxon>
        <taxon>Pseudomonadota</taxon>
        <taxon>Alphaproteobacteria</taxon>
        <taxon>Hyphomicrobiales</taxon>
        <taxon>Methylobacteriaceae</taxon>
        <taxon>Methylobacterium</taxon>
    </lineage>
</organism>
<feature type="coiled-coil region" evidence="1">
    <location>
        <begin position="407"/>
        <end position="448"/>
    </location>
</feature>
<sequence>MTTTPTNADDWVGLIAAKAKVSLEEVQAVLDRHGIVPQSALPRRRQLRVAWISLAGRKQGTDDDGDIDFRWPEGDGEMGPGLWAFLSDRNSRGKSSLLNLVQAALRGEFPGIVKPDVWGWLSLVEVAFRVDATLYRVRVEKEAGEVDPRSARGTLSREDGDGRIDLYAGTADKPFEKAVADNMMEEFGFGSFHAYNRMHGPRTHGWNAIATSFFVHGPGTAVFGNVVRDGVPLRLLQMFMGLPWITTFTAASTALKKVGAEGSKAPSGEPTGGRLAERLKAAEQELRDLRSRSGSRVDRPRLRMDLVTRDRDTMALRTAAVAAQERVDALDRQAAAARESVAELKRTLQQMRDEAAAGMVFRRLRPVCCPSCDNGIDVKRYDTAEDGGTCALCGERHVEGEEDGPRIDDLQADVHEAEQVLARLNAELAAARRRLREAETARDDNQARIGEIAAELASAEDPDAEFRMRALEAQAEQLREIIAEAAAPEKTAAADDASVLRQVEKVTKELFEDLQRDVLKEVSDEVAALSQRFGVQHVESMSWSGNNVLAIRQGGADLTFSDLSPGENLRVRIAAALAVVAVARRRRFGRYPGLLVLDSPRSQEMTDDDFAALMERVQEVITETGDTQVIVGAATKPTLLGVVPGQQTLHADGGRFLF</sequence>
<gene>
    <name evidence="2" type="ORF">SAMN05216360_104201</name>
</gene>
<feature type="coiled-coil region" evidence="1">
    <location>
        <begin position="320"/>
        <end position="354"/>
    </location>
</feature>
<dbReference type="STRING" id="582672.SAMN05216360_104201"/>
<evidence type="ECO:0000256" key="1">
    <source>
        <dbReference type="SAM" id="Coils"/>
    </source>
</evidence>
<evidence type="ECO:0000313" key="2">
    <source>
        <dbReference type="EMBL" id="SDM90295.1"/>
    </source>
</evidence>
<name>A0A1G9X1Q8_9HYPH</name>
<protein>
    <recommendedName>
        <fullName evidence="4">Large ATP-binding protein</fullName>
    </recommendedName>
</protein>
<keyword evidence="3" id="KW-1185">Reference proteome</keyword>
<evidence type="ECO:0008006" key="4">
    <source>
        <dbReference type="Google" id="ProtNLM"/>
    </source>
</evidence>
<dbReference type="Gene3D" id="3.40.50.300">
    <property type="entry name" value="P-loop containing nucleotide triphosphate hydrolases"/>
    <property type="match status" value="1"/>
</dbReference>
<dbReference type="PANTHER" id="PTHR32114:SF2">
    <property type="entry name" value="ABC TRANSPORTER ABCH.3"/>
    <property type="match status" value="1"/>
</dbReference>
<dbReference type="SUPFAM" id="SSF52540">
    <property type="entry name" value="P-loop containing nucleoside triphosphate hydrolases"/>
    <property type="match status" value="1"/>
</dbReference>
<dbReference type="EMBL" id="FNHS01000004">
    <property type="protein sequence ID" value="SDM90295.1"/>
    <property type="molecule type" value="Genomic_DNA"/>
</dbReference>
<evidence type="ECO:0000313" key="3">
    <source>
        <dbReference type="Proteomes" id="UP000198704"/>
    </source>
</evidence>
<proteinExistence type="predicted"/>
<keyword evidence="1" id="KW-0175">Coiled coil</keyword>
<dbReference type="RefSeq" id="WP_091714831.1">
    <property type="nucleotide sequence ID" value="NZ_FNHS01000004.1"/>
</dbReference>
<dbReference type="InterPro" id="IPR027417">
    <property type="entry name" value="P-loop_NTPase"/>
</dbReference>
<dbReference type="Proteomes" id="UP000198704">
    <property type="component" value="Unassembled WGS sequence"/>
</dbReference>
<accession>A0A1G9X1Q8</accession>
<dbReference type="OrthoDB" id="4773646at2"/>
<dbReference type="AlphaFoldDB" id="A0A1G9X1Q8"/>
<dbReference type="PANTHER" id="PTHR32114">
    <property type="entry name" value="ABC TRANSPORTER ABCH.3"/>
    <property type="match status" value="1"/>
</dbReference>
<reference evidence="3" key="1">
    <citation type="submission" date="2016-10" db="EMBL/GenBank/DDBJ databases">
        <authorList>
            <person name="Varghese N."/>
            <person name="Submissions S."/>
        </authorList>
    </citation>
    <scope>NUCLEOTIDE SEQUENCE [LARGE SCALE GENOMIC DNA]</scope>
    <source>
        <strain evidence="3">BL47</strain>
    </source>
</reference>